<protein>
    <submittedName>
        <fullName evidence="2">Uncharacterized protein</fullName>
    </submittedName>
</protein>
<evidence type="ECO:0000313" key="3">
    <source>
        <dbReference type="Proteomes" id="UP001500454"/>
    </source>
</evidence>
<keyword evidence="1" id="KW-0812">Transmembrane</keyword>
<feature type="transmembrane region" description="Helical" evidence="1">
    <location>
        <begin position="25"/>
        <end position="46"/>
    </location>
</feature>
<accession>A0ABP8J9C1</accession>
<evidence type="ECO:0000256" key="1">
    <source>
        <dbReference type="SAM" id="Phobius"/>
    </source>
</evidence>
<dbReference type="EMBL" id="BAABHA010000010">
    <property type="protein sequence ID" value="GAA4387258.1"/>
    <property type="molecule type" value="Genomic_DNA"/>
</dbReference>
<organism evidence="2 3">
    <name type="scientific">Hymenobacter koreensis</name>
    <dbReference type="NCBI Taxonomy" id="1084523"/>
    <lineage>
        <taxon>Bacteria</taxon>
        <taxon>Pseudomonadati</taxon>
        <taxon>Bacteroidota</taxon>
        <taxon>Cytophagia</taxon>
        <taxon>Cytophagales</taxon>
        <taxon>Hymenobacteraceae</taxon>
        <taxon>Hymenobacter</taxon>
    </lineage>
</organism>
<gene>
    <name evidence="2" type="ORF">GCM10023186_32740</name>
</gene>
<keyword evidence="1" id="KW-0472">Membrane</keyword>
<name>A0ABP8J9C1_9BACT</name>
<dbReference type="RefSeq" id="WP_345226034.1">
    <property type="nucleotide sequence ID" value="NZ_BAABHA010000010.1"/>
</dbReference>
<sequence length="140" mass="15813">MVLLSVVYGILELLFSKAQMALRRIVWPALAAGVLCVPLLIPVWYLQDKLTEQRAERIIQRLGTYQRQHGHYPDSLTQLARQQTLAVPTTANGLFRPRSFGYITATTGGWGAQGFRMQDYAGAMVEASYSSRSKQWSYED</sequence>
<reference evidence="3" key="1">
    <citation type="journal article" date="2019" name="Int. J. Syst. Evol. Microbiol.">
        <title>The Global Catalogue of Microorganisms (GCM) 10K type strain sequencing project: providing services to taxonomists for standard genome sequencing and annotation.</title>
        <authorList>
            <consortium name="The Broad Institute Genomics Platform"/>
            <consortium name="The Broad Institute Genome Sequencing Center for Infectious Disease"/>
            <person name="Wu L."/>
            <person name="Ma J."/>
        </authorList>
    </citation>
    <scope>NUCLEOTIDE SEQUENCE [LARGE SCALE GENOMIC DNA]</scope>
    <source>
        <strain evidence="3">JCM 17924</strain>
    </source>
</reference>
<proteinExistence type="predicted"/>
<evidence type="ECO:0000313" key="2">
    <source>
        <dbReference type="EMBL" id="GAA4387258.1"/>
    </source>
</evidence>
<keyword evidence="1" id="KW-1133">Transmembrane helix</keyword>
<dbReference type="Proteomes" id="UP001500454">
    <property type="component" value="Unassembled WGS sequence"/>
</dbReference>
<keyword evidence="3" id="KW-1185">Reference proteome</keyword>
<comment type="caution">
    <text evidence="2">The sequence shown here is derived from an EMBL/GenBank/DDBJ whole genome shotgun (WGS) entry which is preliminary data.</text>
</comment>